<feature type="region of interest" description="Disordered" evidence="1">
    <location>
        <begin position="100"/>
        <end position="122"/>
    </location>
</feature>
<evidence type="ECO:0000256" key="1">
    <source>
        <dbReference type="SAM" id="MobiDB-lite"/>
    </source>
</evidence>
<reference evidence="2 3" key="1">
    <citation type="journal article" date="2019" name="Genome Biol. Evol.">
        <title>Insights into the evolution of the New World diploid cottons (Gossypium, subgenus Houzingenia) based on genome sequencing.</title>
        <authorList>
            <person name="Grover C.E."/>
            <person name="Arick M.A. 2nd"/>
            <person name="Thrash A."/>
            <person name="Conover J.L."/>
            <person name="Sanders W.S."/>
            <person name="Peterson D.G."/>
            <person name="Frelichowski J.E."/>
            <person name="Scheffler J.A."/>
            <person name="Scheffler B.E."/>
            <person name="Wendel J.F."/>
        </authorList>
    </citation>
    <scope>NUCLEOTIDE SEQUENCE [LARGE SCALE GENOMIC DNA]</scope>
    <source>
        <strain evidence="2">27</strain>
        <tissue evidence="2">Leaf</tissue>
    </source>
</reference>
<sequence length="122" mass="13324">MVCIGCESVQRSLSSKGTIEQTRSPRSLVRAREKLKLRGQVVVKGKITSELSESSEGLPPKEEVSLSSNLREKVTMKIVKLRPKRLNLSEASALAESSIRLPSMGEVGGASDFKRKEVKQVG</sequence>
<feature type="compositionally biased region" description="Basic and acidic residues" evidence="1">
    <location>
        <begin position="112"/>
        <end position="122"/>
    </location>
</feature>
<feature type="non-terminal residue" evidence="2">
    <location>
        <position position="1"/>
    </location>
</feature>
<evidence type="ECO:0000313" key="3">
    <source>
        <dbReference type="Proteomes" id="UP000593561"/>
    </source>
</evidence>
<keyword evidence="3" id="KW-1185">Reference proteome</keyword>
<evidence type="ECO:0000313" key="2">
    <source>
        <dbReference type="EMBL" id="MBA0634934.1"/>
    </source>
</evidence>
<name>A0A7J8T9U9_GOSDV</name>
<dbReference type="Proteomes" id="UP000593561">
    <property type="component" value="Unassembled WGS sequence"/>
</dbReference>
<comment type="caution">
    <text evidence="2">The sequence shown here is derived from an EMBL/GenBank/DDBJ whole genome shotgun (WGS) entry which is preliminary data.</text>
</comment>
<gene>
    <name evidence="2" type="ORF">Godav_028933</name>
</gene>
<organism evidence="2 3">
    <name type="scientific">Gossypium davidsonii</name>
    <name type="common">Davidson's cotton</name>
    <name type="synonym">Gossypium klotzschianum subsp. davidsonii</name>
    <dbReference type="NCBI Taxonomy" id="34287"/>
    <lineage>
        <taxon>Eukaryota</taxon>
        <taxon>Viridiplantae</taxon>
        <taxon>Streptophyta</taxon>
        <taxon>Embryophyta</taxon>
        <taxon>Tracheophyta</taxon>
        <taxon>Spermatophyta</taxon>
        <taxon>Magnoliopsida</taxon>
        <taxon>eudicotyledons</taxon>
        <taxon>Gunneridae</taxon>
        <taxon>Pentapetalae</taxon>
        <taxon>rosids</taxon>
        <taxon>malvids</taxon>
        <taxon>Malvales</taxon>
        <taxon>Malvaceae</taxon>
        <taxon>Malvoideae</taxon>
        <taxon>Gossypium</taxon>
    </lineage>
</organism>
<dbReference type="AlphaFoldDB" id="A0A7J8T9U9"/>
<protein>
    <submittedName>
        <fullName evidence="2">Uncharacterized protein</fullName>
    </submittedName>
</protein>
<proteinExistence type="predicted"/>
<accession>A0A7J8T9U9</accession>
<dbReference type="EMBL" id="JABFAC010239895">
    <property type="protein sequence ID" value="MBA0634934.1"/>
    <property type="molecule type" value="Genomic_DNA"/>
</dbReference>